<accession>A0A239NNF4</accession>
<name>A0A239NNF4_9ACTN</name>
<sequence length="235" mass="26644">MRFRHDRLTIRETWRYQMNVASRERIATMDIMLPAADSILMVLKDLRWRPGQTPASVRLTSLKGPSDPAQRDAHHLRRRLGAVNRQLNFLHTSDEPIDVIRELSVLCPAERRELVKARIRSGHDASAELRETFAEIEQSVPAHDLDLEKSWERLAESKAPAGFLARERSQGRDIKAEEVITAARHPSADHRDLWDLISIMTHTVECNTPGVGRIFPNIELSAWESGPADGNPALT</sequence>
<reference evidence="1 2" key="1">
    <citation type="submission" date="2017-06" db="EMBL/GenBank/DDBJ databases">
        <authorList>
            <person name="Kim H.J."/>
            <person name="Triplett B.A."/>
        </authorList>
    </citation>
    <scope>NUCLEOTIDE SEQUENCE [LARGE SCALE GENOMIC DNA]</scope>
    <source>
        <strain evidence="1 2">CGMCC 4.1858</strain>
    </source>
</reference>
<dbReference type="Gene3D" id="3.30.70.141">
    <property type="entry name" value="Nucleoside diphosphate kinase-like domain"/>
    <property type="match status" value="1"/>
</dbReference>
<dbReference type="EMBL" id="FZOF01000041">
    <property type="protein sequence ID" value="SNT56152.1"/>
    <property type="molecule type" value="Genomic_DNA"/>
</dbReference>
<organism evidence="1 2">
    <name type="scientific">Actinacidiphila glaucinigra</name>
    <dbReference type="NCBI Taxonomy" id="235986"/>
    <lineage>
        <taxon>Bacteria</taxon>
        <taxon>Bacillati</taxon>
        <taxon>Actinomycetota</taxon>
        <taxon>Actinomycetes</taxon>
        <taxon>Kitasatosporales</taxon>
        <taxon>Streptomycetaceae</taxon>
        <taxon>Actinacidiphila</taxon>
    </lineage>
</organism>
<dbReference type="AlphaFoldDB" id="A0A239NNF4"/>
<dbReference type="Proteomes" id="UP000198280">
    <property type="component" value="Unassembled WGS sequence"/>
</dbReference>
<dbReference type="InterPro" id="IPR036850">
    <property type="entry name" value="NDK-like_dom_sf"/>
</dbReference>
<evidence type="ECO:0000313" key="1">
    <source>
        <dbReference type="EMBL" id="SNT56152.1"/>
    </source>
</evidence>
<evidence type="ECO:0000313" key="2">
    <source>
        <dbReference type="Proteomes" id="UP000198280"/>
    </source>
</evidence>
<protein>
    <recommendedName>
        <fullName evidence="3">Nucleoside diphosphate kinase</fullName>
    </recommendedName>
</protein>
<gene>
    <name evidence="1" type="ORF">SAMN05216252_14110</name>
</gene>
<keyword evidence="2" id="KW-1185">Reference proteome</keyword>
<proteinExistence type="predicted"/>
<evidence type="ECO:0008006" key="3">
    <source>
        <dbReference type="Google" id="ProtNLM"/>
    </source>
</evidence>
<dbReference type="SUPFAM" id="SSF54919">
    <property type="entry name" value="Nucleoside diphosphate kinase, NDK"/>
    <property type="match status" value="1"/>
</dbReference>